<dbReference type="InterPro" id="IPR036366">
    <property type="entry name" value="PGBDSf"/>
</dbReference>
<evidence type="ECO:0000313" key="2">
    <source>
        <dbReference type="EMBL" id="HJC36800.1"/>
    </source>
</evidence>
<reference evidence="2" key="1">
    <citation type="journal article" date="2021" name="PeerJ">
        <title>Extensive microbial diversity within the chicken gut microbiome revealed by metagenomics and culture.</title>
        <authorList>
            <person name="Gilroy R."/>
            <person name="Ravi A."/>
            <person name="Getino M."/>
            <person name="Pursley I."/>
            <person name="Horton D.L."/>
            <person name="Alikhan N.F."/>
            <person name="Baker D."/>
            <person name="Gharbi K."/>
            <person name="Hall N."/>
            <person name="Watson M."/>
            <person name="Adriaenssens E.M."/>
            <person name="Foster-Nyarko E."/>
            <person name="Jarju S."/>
            <person name="Secka A."/>
            <person name="Antonio M."/>
            <person name="Oren A."/>
            <person name="Chaudhuri R.R."/>
            <person name="La Ragione R."/>
            <person name="Hildebrand F."/>
            <person name="Pallen M.J."/>
        </authorList>
    </citation>
    <scope>NUCLEOTIDE SEQUENCE</scope>
    <source>
        <strain evidence="2">CHK187-11901</strain>
    </source>
</reference>
<dbReference type="PANTHER" id="PTHR41533:SF1">
    <property type="entry name" value="L,D-TRANSPEPTIDASE YCBB-RELATED"/>
    <property type="match status" value="1"/>
</dbReference>
<sequence length="672" mass="75066">MSIADEAFALSNALIRIYKVNQGEIVYENFYVSDEEGKTPSIPLYAPDIALSLEEESDIRPYETYNVEMRASGYELMEIQNVQVFAEESSYLPVHPIPTRRQVFEGRDVSNIPDHHLLTNYGGNNQGQTPHNNGRILSQIVIPTYITVHLGRPQSSAENVTVPFLYYLKNVASSEIYPTWPYEALKANIWAQASLALNRVYTEWYPSQGYDFDITNSTAFDQAFVKDRNIFSSVAEIVDEVFNQYIQKSNYQEPYYAEYCDGKIADCPGMKQWGTLTLANQGYTAIQILRYYYGNDIEIRESNNIQDITASYPGVLSLGSSGQEVLELQEFLNAIAVNYPAIPIILPVDGVFGAQTEAAVRVFQQQFDLTVDGRVGKATWYKVSYIYAAVRKLAELQSIGRIEDLYSGEWPGTVLREGSKGPEVQLLQYYLSAISVFYPQIPNVDIDGRFGPGLEKAVLSFQQAFGLIQDGAVGRATWDRIYAVYETLADKIAPDEGIPEYPGFLLRQGSSGDEVLRVQQALNNISQQYPAIPVIVEDGIYGNATAAAVRAFQRQFGLSVDGVVGSQTWDRIFAINAQIDQGEEPGEDMPPYPGTLLQIGSRGEAVRLMQNRLREISIYYPSIPAVAADGIYGRNTAAAVMSFQEMMGITADGIIGQQTWELINTVYDELFY</sequence>
<reference evidence="2" key="2">
    <citation type="submission" date="2021-04" db="EMBL/GenBank/DDBJ databases">
        <authorList>
            <person name="Gilroy R."/>
        </authorList>
    </citation>
    <scope>NUCLEOTIDE SEQUENCE</scope>
    <source>
        <strain evidence="2">CHK187-11901</strain>
    </source>
</reference>
<organism evidence="2 3">
    <name type="scientific">Candidatus Merdibacter merdavium</name>
    <dbReference type="NCBI Taxonomy" id="2838692"/>
    <lineage>
        <taxon>Bacteria</taxon>
        <taxon>Bacillati</taxon>
        <taxon>Bacillota</taxon>
        <taxon>Erysipelotrichia</taxon>
        <taxon>Erysipelotrichales</taxon>
        <taxon>Erysipelotrichaceae</taxon>
        <taxon>Merdibacter</taxon>
    </lineage>
</organism>
<dbReference type="SUPFAM" id="SSF47090">
    <property type="entry name" value="PGBD-like"/>
    <property type="match status" value="4"/>
</dbReference>
<proteinExistence type="predicted"/>
<accession>A0A9D2NSZ1</accession>
<dbReference type="PANTHER" id="PTHR41533">
    <property type="entry name" value="L,D-TRANSPEPTIDASE HI_1667-RELATED"/>
    <property type="match status" value="1"/>
</dbReference>
<dbReference type="InterPro" id="IPR052905">
    <property type="entry name" value="LD-transpeptidase_YkuD-like"/>
</dbReference>
<gene>
    <name evidence="2" type="ORF">H9702_06680</name>
</gene>
<evidence type="ECO:0000259" key="1">
    <source>
        <dbReference type="Pfam" id="PF01471"/>
    </source>
</evidence>
<dbReference type="EMBL" id="DWWM01000042">
    <property type="protein sequence ID" value="HJC36800.1"/>
    <property type="molecule type" value="Genomic_DNA"/>
</dbReference>
<dbReference type="InterPro" id="IPR002477">
    <property type="entry name" value="Peptidoglycan-bd-like"/>
</dbReference>
<dbReference type="Pfam" id="PF01471">
    <property type="entry name" value="PG_binding_1"/>
    <property type="match status" value="4"/>
</dbReference>
<comment type="caution">
    <text evidence="2">The sequence shown here is derived from an EMBL/GenBank/DDBJ whole genome shotgun (WGS) entry which is preliminary data.</text>
</comment>
<dbReference type="Proteomes" id="UP000823896">
    <property type="component" value="Unassembled WGS sequence"/>
</dbReference>
<name>A0A9D2NSZ1_9FIRM</name>
<dbReference type="AlphaFoldDB" id="A0A9D2NSZ1"/>
<evidence type="ECO:0000313" key="3">
    <source>
        <dbReference type="Proteomes" id="UP000823896"/>
    </source>
</evidence>
<feature type="domain" description="Peptidoglycan binding-like" evidence="1">
    <location>
        <begin position="602"/>
        <end position="662"/>
    </location>
</feature>
<feature type="domain" description="Peptidoglycan binding-like" evidence="1">
    <location>
        <begin position="511"/>
        <end position="571"/>
    </location>
</feature>
<dbReference type="Gene3D" id="1.10.101.10">
    <property type="entry name" value="PGBD-like superfamily/PGBD"/>
    <property type="match status" value="4"/>
</dbReference>
<dbReference type="InterPro" id="IPR036365">
    <property type="entry name" value="PGBD-like_sf"/>
</dbReference>
<feature type="domain" description="Peptidoglycan binding-like" evidence="1">
    <location>
        <begin position="421"/>
        <end position="480"/>
    </location>
</feature>
<feature type="domain" description="Peptidoglycan binding-like" evidence="1">
    <location>
        <begin position="321"/>
        <end position="382"/>
    </location>
</feature>
<protein>
    <submittedName>
        <fullName evidence="2">Peptidoglycan-binding protein</fullName>
    </submittedName>
</protein>